<keyword evidence="2" id="KW-1185">Reference proteome</keyword>
<protein>
    <submittedName>
        <fullName evidence="1">Uncharacterized protein</fullName>
    </submittedName>
</protein>
<comment type="caution">
    <text evidence="1">The sequence shown here is derived from an EMBL/GenBank/DDBJ whole genome shotgun (WGS) entry which is preliminary data.</text>
</comment>
<reference evidence="1 2" key="1">
    <citation type="submission" date="2016-07" db="EMBL/GenBank/DDBJ databases">
        <title>Pervasive Adenine N6-methylation of Active Genes in Fungi.</title>
        <authorList>
            <consortium name="DOE Joint Genome Institute"/>
            <person name="Mondo S.J."/>
            <person name="Dannebaum R.O."/>
            <person name="Kuo R.C."/>
            <person name="Labutti K."/>
            <person name="Haridas S."/>
            <person name="Kuo A."/>
            <person name="Salamov A."/>
            <person name="Ahrendt S.R."/>
            <person name="Lipzen A."/>
            <person name="Sullivan W."/>
            <person name="Andreopoulos W.B."/>
            <person name="Clum A."/>
            <person name="Lindquist E."/>
            <person name="Daum C."/>
            <person name="Ramamoorthy G.K."/>
            <person name="Gryganskyi A."/>
            <person name="Culley D."/>
            <person name="Magnuson J.K."/>
            <person name="James T.Y."/>
            <person name="O'Malley M.A."/>
            <person name="Stajich J.E."/>
            <person name="Spatafora J.W."/>
            <person name="Visel A."/>
            <person name="Grigoriev I.V."/>
        </authorList>
    </citation>
    <scope>NUCLEOTIDE SEQUENCE [LARGE SCALE GENOMIC DNA]</scope>
    <source>
        <strain evidence="1 2">CBS 115471</strain>
    </source>
</reference>
<accession>A0A1Y1Z9T2</accession>
<proteinExistence type="predicted"/>
<gene>
    <name evidence="1" type="ORF">BCR34DRAFT_30110</name>
</gene>
<sequence>MSRFEAESMWYRASTLQIEEQTFYQDLLFLTTSYVPRLRVGDQASALERQKRMKQAAIIQNRRLPPLRPLHRLQRPLGVCPSASLPFGSIPFCSLPLHKPTPIHTLHLDIKVGEEGFLVFHPRCRDNFHAGSTHECLDEGFLAMCQVCCTDDMPLG</sequence>
<dbReference type="Proteomes" id="UP000193144">
    <property type="component" value="Unassembled WGS sequence"/>
</dbReference>
<evidence type="ECO:0000313" key="1">
    <source>
        <dbReference type="EMBL" id="ORY06874.1"/>
    </source>
</evidence>
<name>A0A1Y1Z9T2_9PLEO</name>
<dbReference type="AlphaFoldDB" id="A0A1Y1Z9T2"/>
<organism evidence="1 2">
    <name type="scientific">Clohesyomyces aquaticus</name>
    <dbReference type="NCBI Taxonomy" id="1231657"/>
    <lineage>
        <taxon>Eukaryota</taxon>
        <taxon>Fungi</taxon>
        <taxon>Dikarya</taxon>
        <taxon>Ascomycota</taxon>
        <taxon>Pezizomycotina</taxon>
        <taxon>Dothideomycetes</taxon>
        <taxon>Pleosporomycetidae</taxon>
        <taxon>Pleosporales</taxon>
        <taxon>Lindgomycetaceae</taxon>
        <taxon>Clohesyomyces</taxon>
    </lineage>
</organism>
<dbReference type="EMBL" id="MCFA01000113">
    <property type="protein sequence ID" value="ORY06874.1"/>
    <property type="molecule type" value="Genomic_DNA"/>
</dbReference>
<evidence type="ECO:0000313" key="2">
    <source>
        <dbReference type="Proteomes" id="UP000193144"/>
    </source>
</evidence>